<reference evidence="2 3" key="1">
    <citation type="submission" date="2019-03" db="EMBL/GenBank/DDBJ databases">
        <title>First draft genome of Liparis tanakae, snailfish: a comprehensive survey of snailfish specific genes.</title>
        <authorList>
            <person name="Kim W."/>
            <person name="Song I."/>
            <person name="Jeong J.-H."/>
            <person name="Kim D."/>
            <person name="Kim S."/>
            <person name="Ryu S."/>
            <person name="Song J.Y."/>
            <person name="Lee S.K."/>
        </authorList>
    </citation>
    <scope>NUCLEOTIDE SEQUENCE [LARGE SCALE GENOMIC DNA]</scope>
    <source>
        <tissue evidence="2">Muscle</tissue>
    </source>
</reference>
<name>A0A4Z2G3W8_9TELE</name>
<proteinExistence type="predicted"/>
<dbReference type="Proteomes" id="UP000314294">
    <property type="component" value="Unassembled WGS sequence"/>
</dbReference>
<sequence>MFPAGSRSDLRNSRTAPKWAPSRSMKTRPCASQNAAVVRLVSSSASLEFGCFLSVLREVLNSWPPTFNCMTGEC</sequence>
<evidence type="ECO:0000313" key="3">
    <source>
        <dbReference type="Proteomes" id="UP000314294"/>
    </source>
</evidence>
<evidence type="ECO:0000313" key="2">
    <source>
        <dbReference type="EMBL" id="TNN48001.1"/>
    </source>
</evidence>
<dbReference type="EMBL" id="SRLO01000716">
    <property type="protein sequence ID" value="TNN48001.1"/>
    <property type="molecule type" value="Genomic_DNA"/>
</dbReference>
<comment type="caution">
    <text evidence="2">The sequence shown here is derived from an EMBL/GenBank/DDBJ whole genome shotgun (WGS) entry which is preliminary data.</text>
</comment>
<dbReference type="AlphaFoldDB" id="A0A4Z2G3W8"/>
<organism evidence="2 3">
    <name type="scientific">Liparis tanakae</name>
    <name type="common">Tanaka's snailfish</name>
    <dbReference type="NCBI Taxonomy" id="230148"/>
    <lineage>
        <taxon>Eukaryota</taxon>
        <taxon>Metazoa</taxon>
        <taxon>Chordata</taxon>
        <taxon>Craniata</taxon>
        <taxon>Vertebrata</taxon>
        <taxon>Euteleostomi</taxon>
        <taxon>Actinopterygii</taxon>
        <taxon>Neopterygii</taxon>
        <taxon>Teleostei</taxon>
        <taxon>Neoteleostei</taxon>
        <taxon>Acanthomorphata</taxon>
        <taxon>Eupercaria</taxon>
        <taxon>Perciformes</taxon>
        <taxon>Cottioidei</taxon>
        <taxon>Cottales</taxon>
        <taxon>Liparidae</taxon>
        <taxon>Liparis</taxon>
    </lineage>
</organism>
<evidence type="ECO:0000256" key="1">
    <source>
        <dbReference type="SAM" id="MobiDB-lite"/>
    </source>
</evidence>
<feature type="region of interest" description="Disordered" evidence="1">
    <location>
        <begin position="1"/>
        <end position="28"/>
    </location>
</feature>
<keyword evidence="3" id="KW-1185">Reference proteome</keyword>
<accession>A0A4Z2G3W8</accession>
<gene>
    <name evidence="2" type="ORF">EYF80_041824</name>
</gene>
<protein>
    <submittedName>
        <fullName evidence="2">Uncharacterized protein</fullName>
    </submittedName>
</protein>